<comment type="caution">
    <text evidence="1">The sequence shown here is derived from an EMBL/GenBank/DDBJ whole genome shotgun (WGS) entry which is preliminary data.</text>
</comment>
<proteinExistence type="predicted"/>
<gene>
    <name evidence="1" type="ORF">CAMP_LOCUS770</name>
</gene>
<dbReference type="AlphaFoldDB" id="A0A9P1I4E6"/>
<protein>
    <submittedName>
        <fullName evidence="1">Uncharacterized protein</fullName>
    </submittedName>
</protein>
<reference evidence="1" key="1">
    <citation type="submission" date="2022-11" db="EMBL/GenBank/DDBJ databases">
        <authorList>
            <person name="Kikuchi T."/>
        </authorList>
    </citation>
    <scope>NUCLEOTIDE SEQUENCE</scope>
    <source>
        <strain evidence="1">PS1010</strain>
    </source>
</reference>
<sequence length="85" mass="9656">MLEQLETNSKKFKDALSFQLKELDAQLSEAVETTMQIELASNALSKVLAKNENARKLWDDLATCIKTGLEPTEVSFRPPVRQTRF</sequence>
<keyword evidence="2" id="KW-1185">Reference proteome</keyword>
<evidence type="ECO:0000313" key="2">
    <source>
        <dbReference type="Proteomes" id="UP001152747"/>
    </source>
</evidence>
<evidence type="ECO:0000313" key="1">
    <source>
        <dbReference type="EMBL" id="CAI5438133.1"/>
    </source>
</evidence>
<dbReference type="EMBL" id="CANHGI010000001">
    <property type="protein sequence ID" value="CAI5438133.1"/>
    <property type="molecule type" value="Genomic_DNA"/>
</dbReference>
<accession>A0A9P1I4E6</accession>
<name>A0A9P1I4E6_9PELO</name>
<dbReference type="Proteomes" id="UP001152747">
    <property type="component" value="Unassembled WGS sequence"/>
</dbReference>
<organism evidence="1 2">
    <name type="scientific">Caenorhabditis angaria</name>
    <dbReference type="NCBI Taxonomy" id="860376"/>
    <lineage>
        <taxon>Eukaryota</taxon>
        <taxon>Metazoa</taxon>
        <taxon>Ecdysozoa</taxon>
        <taxon>Nematoda</taxon>
        <taxon>Chromadorea</taxon>
        <taxon>Rhabditida</taxon>
        <taxon>Rhabditina</taxon>
        <taxon>Rhabditomorpha</taxon>
        <taxon>Rhabditoidea</taxon>
        <taxon>Rhabditidae</taxon>
        <taxon>Peloderinae</taxon>
        <taxon>Caenorhabditis</taxon>
    </lineage>
</organism>